<gene>
    <name evidence="1" type="ORF">KP509_13G044100</name>
</gene>
<dbReference type="EMBL" id="CM035418">
    <property type="protein sequence ID" value="KAH7421178.1"/>
    <property type="molecule type" value="Genomic_DNA"/>
</dbReference>
<organism evidence="1 2">
    <name type="scientific">Ceratopteris richardii</name>
    <name type="common">Triangle waterfern</name>
    <dbReference type="NCBI Taxonomy" id="49495"/>
    <lineage>
        <taxon>Eukaryota</taxon>
        <taxon>Viridiplantae</taxon>
        <taxon>Streptophyta</taxon>
        <taxon>Embryophyta</taxon>
        <taxon>Tracheophyta</taxon>
        <taxon>Polypodiopsida</taxon>
        <taxon>Polypodiidae</taxon>
        <taxon>Polypodiales</taxon>
        <taxon>Pteridineae</taxon>
        <taxon>Pteridaceae</taxon>
        <taxon>Parkerioideae</taxon>
        <taxon>Ceratopteris</taxon>
    </lineage>
</organism>
<proteinExistence type="predicted"/>
<evidence type="ECO:0000313" key="2">
    <source>
        <dbReference type="Proteomes" id="UP000825935"/>
    </source>
</evidence>
<sequence length="98" mass="10810">MKSSHRDQVITVVYYVTFWLFRVKADSCNLALDLVWSIKYNVQRATCANDRESNLCECGSACDCVPSRATGNFVCSCTRSPCTCHACSAQVRSSGISL</sequence>
<protein>
    <submittedName>
        <fullName evidence="1">Uncharacterized protein</fullName>
    </submittedName>
</protein>
<evidence type="ECO:0000313" key="1">
    <source>
        <dbReference type="EMBL" id="KAH7421178.1"/>
    </source>
</evidence>
<name>A0A8T2TFC5_CERRI</name>
<keyword evidence="2" id="KW-1185">Reference proteome</keyword>
<dbReference type="AlphaFoldDB" id="A0A8T2TFC5"/>
<comment type="caution">
    <text evidence="1">The sequence shown here is derived from an EMBL/GenBank/DDBJ whole genome shotgun (WGS) entry which is preliminary data.</text>
</comment>
<dbReference type="Proteomes" id="UP000825935">
    <property type="component" value="Chromosome 13"/>
</dbReference>
<reference evidence="1" key="1">
    <citation type="submission" date="2021-08" db="EMBL/GenBank/DDBJ databases">
        <title>WGS assembly of Ceratopteris richardii.</title>
        <authorList>
            <person name="Marchant D.B."/>
            <person name="Chen G."/>
            <person name="Jenkins J."/>
            <person name="Shu S."/>
            <person name="Leebens-Mack J."/>
            <person name="Grimwood J."/>
            <person name="Schmutz J."/>
            <person name="Soltis P."/>
            <person name="Soltis D."/>
            <person name="Chen Z.-H."/>
        </authorList>
    </citation>
    <scope>NUCLEOTIDE SEQUENCE</scope>
    <source>
        <strain evidence="1">Whitten #5841</strain>
        <tissue evidence="1">Leaf</tissue>
    </source>
</reference>
<accession>A0A8T2TFC5</accession>